<dbReference type="PROSITE" id="PS00356">
    <property type="entry name" value="HTH_LACI_1"/>
    <property type="match status" value="1"/>
</dbReference>
<proteinExistence type="predicted"/>
<organism evidence="5 6">
    <name type="scientific">Pseudaquabacterium rugosum</name>
    <dbReference type="NCBI Taxonomy" id="2984194"/>
    <lineage>
        <taxon>Bacteria</taxon>
        <taxon>Pseudomonadati</taxon>
        <taxon>Pseudomonadota</taxon>
        <taxon>Betaproteobacteria</taxon>
        <taxon>Burkholderiales</taxon>
        <taxon>Sphaerotilaceae</taxon>
        <taxon>Pseudaquabacterium</taxon>
    </lineage>
</organism>
<dbReference type="InterPro" id="IPR028082">
    <property type="entry name" value="Peripla_BP_I"/>
</dbReference>
<evidence type="ECO:0000256" key="2">
    <source>
        <dbReference type="ARBA" id="ARBA00023125"/>
    </source>
</evidence>
<dbReference type="GO" id="GO:0003677">
    <property type="term" value="F:DNA binding"/>
    <property type="evidence" value="ECO:0007669"/>
    <property type="project" value="UniProtKB-KW"/>
</dbReference>
<feature type="domain" description="HTH lacI-type" evidence="4">
    <location>
        <begin position="10"/>
        <end position="64"/>
    </location>
</feature>
<evidence type="ECO:0000313" key="5">
    <source>
        <dbReference type="EMBL" id="MEK8028719.1"/>
    </source>
</evidence>
<evidence type="ECO:0000256" key="3">
    <source>
        <dbReference type="ARBA" id="ARBA00023163"/>
    </source>
</evidence>
<keyword evidence="6" id="KW-1185">Reference proteome</keyword>
<comment type="caution">
    <text evidence="5">The sequence shown here is derived from an EMBL/GenBank/DDBJ whole genome shotgun (WGS) entry which is preliminary data.</text>
</comment>
<keyword evidence="3" id="KW-0804">Transcription</keyword>
<gene>
    <name evidence="5" type="ORF">AACH11_22395</name>
</gene>
<dbReference type="PROSITE" id="PS50932">
    <property type="entry name" value="HTH_LACI_2"/>
    <property type="match status" value="1"/>
</dbReference>
<dbReference type="SMART" id="SM00354">
    <property type="entry name" value="HTH_LACI"/>
    <property type="match status" value="1"/>
</dbReference>
<dbReference type="InterPro" id="IPR046335">
    <property type="entry name" value="LacI/GalR-like_sensor"/>
</dbReference>
<dbReference type="Gene3D" id="3.40.50.2300">
    <property type="match status" value="2"/>
</dbReference>
<dbReference type="PANTHER" id="PTHR30146">
    <property type="entry name" value="LACI-RELATED TRANSCRIPTIONAL REPRESSOR"/>
    <property type="match status" value="1"/>
</dbReference>
<dbReference type="Proteomes" id="UP001368500">
    <property type="component" value="Unassembled WGS sequence"/>
</dbReference>
<evidence type="ECO:0000313" key="6">
    <source>
        <dbReference type="Proteomes" id="UP001368500"/>
    </source>
</evidence>
<dbReference type="SUPFAM" id="SSF47413">
    <property type="entry name" value="lambda repressor-like DNA-binding domains"/>
    <property type="match status" value="1"/>
</dbReference>
<dbReference type="CDD" id="cd01575">
    <property type="entry name" value="PBP1_GntR"/>
    <property type="match status" value="1"/>
</dbReference>
<keyword evidence="1" id="KW-0805">Transcription regulation</keyword>
<dbReference type="Gene3D" id="1.10.260.40">
    <property type="entry name" value="lambda repressor-like DNA-binding domains"/>
    <property type="match status" value="1"/>
</dbReference>
<keyword evidence="2 5" id="KW-0238">DNA-binding</keyword>
<sequence>MTDQPRQRPATLHDIARLAGVSVITASRALSQPQKVTPATQAKVREAADALGYVPNLLAGGLKSARSMTVAALVPVLAVPQFLPTIQALTESLEAAGYQLILGQTGYDRAREPALLETMLRRRVDGIVSAGLLARGPALQRLLRQGVPLVETWDLGDDAAPADMEVGFSHAAVGRAVAGHVRARGWSHVGVAGADDQRARRRSQGFVAAWGAPVALAEVPAPSSLQAGREALGRLLAQDPALDVVVCSSDGLAHGVLIEARARGLDVPGRLAVIGFGDADFAAHLAPALTTVRVDGAAIGHEAARMLLARCAGQSVEPRRVDLGFAIIERESSARAV</sequence>
<dbReference type="SUPFAM" id="SSF53822">
    <property type="entry name" value="Periplasmic binding protein-like I"/>
    <property type="match status" value="1"/>
</dbReference>
<dbReference type="PANTHER" id="PTHR30146:SF33">
    <property type="entry name" value="TRANSCRIPTIONAL REGULATOR"/>
    <property type="match status" value="1"/>
</dbReference>
<dbReference type="CDD" id="cd01392">
    <property type="entry name" value="HTH_LacI"/>
    <property type="match status" value="1"/>
</dbReference>
<evidence type="ECO:0000256" key="1">
    <source>
        <dbReference type="ARBA" id="ARBA00023015"/>
    </source>
</evidence>
<dbReference type="InterPro" id="IPR010982">
    <property type="entry name" value="Lambda_DNA-bd_dom_sf"/>
</dbReference>
<dbReference type="Pfam" id="PF13377">
    <property type="entry name" value="Peripla_BP_3"/>
    <property type="match status" value="1"/>
</dbReference>
<evidence type="ECO:0000259" key="4">
    <source>
        <dbReference type="PROSITE" id="PS50932"/>
    </source>
</evidence>
<dbReference type="InterPro" id="IPR000843">
    <property type="entry name" value="HTH_LacI"/>
</dbReference>
<protein>
    <submittedName>
        <fullName evidence="5">LacI family DNA-binding transcriptional regulator</fullName>
    </submittedName>
</protein>
<reference evidence="5 6" key="1">
    <citation type="submission" date="2024-04" db="EMBL/GenBank/DDBJ databases">
        <title>Novel species of the genus Ideonella isolated from streams.</title>
        <authorList>
            <person name="Lu H."/>
        </authorList>
    </citation>
    <scope>NUCLEOTIDE SEQUENCE [LARGE SCALE GENOMIC DNA]</scope>
    <source>
        <strain evidence="5 6">BYS139W</strain>
    </source>
</reference>
<dbReference type="Pfam" id="PF00356">
    <property type="entry name" value="LacI"/>
    <property type="match status" value="1"/>
</dbReference>
<accession>A0ABU9BFJ5</accession>
<name>A0ABU9BFJ5_9BURK</name>
<dbReference type="RefSeq" id="WP_341376505.1">
    <property type="nucleotide sequence ID" value="NZ_JBBUTF010000029.1"/>
</dbReference>
<dbReference type="EMBL" id="JBBUTF010000029">
    <property type="protein sequence ID" value="MEK8028719.1"/>
    <property type="molecule type" value="Genomic_DNA"/>
</dbReference>